<reference evidence="1 2" key="1">
    <citation type="journal article" date="2021" name="Hortic Res">
        <title>High-quality reference genome and annotation aids understanding of berry development for evergreen blueberry (Vaccinium darrowii).</title>
        <authorList>
            <person name="Yu J."/>
            <person name="Hulse-Kemp A.M."/>
            <person name="Babiker E."/>
            <person name="Staton M."/>
        </authorList>
    </citation>
    <scope>NUCLEOTIDE SEQUENCE [LARGE SCALE GENOMIC DNA]</scope>
    <source>
        <strain evidence="2">cv. NJ 8807/NJ 8810</strain>
        <tissue evidence="1">Young leaf</tissue>
    </source>
</reference>
<evidence type="ECO:0000313" key="2">
    <source>
        <dbReference type="Proteomes" id="UP000828048"/>
    </source>
</evidence>
<accession>A0ACB7YN65</accession>
<sequence>MERKQDAGWIPVIHKQSKQRGNFDPTTHPLITLFVDNLPEDTSQSWLKMWFNKYGVVREVFIPEKRSKATGNRFGFIRYDCPVSADLAVLRTNGIWLDDKKLFVKLASFEAKRNRPFLSNSIREGEIHNAGMGHTKNQDSRAKVALQNHSSLHENGNTIQGLSFAQVLRGTGETSPQNKFQSKQIQASGTGWLHRSAVAKSIAQPFQGRIATEVMSNFHKLVEDTGVVVKSPGIDCSVVEETVEEVVVSMKNVADPLEVLVDGDDCTTVDLASDEPLFKEMINMFRSSLKNG</sequence>
<keyword evidence="2" id="KW-1185">Reference proteome</keyword>
<organism evidence="1 2">
    <name type="scientific">Vaccinium darrowii</name>
    <dbReference type="NCBI Taxonomy" id="229202"/>
    <lineage>
        <taxon>Eukaryota</taxon>
        <taxon>Viridiplantae</taxon>
        <taxon>Streptophyta</taxon>
        <taxon>Embryophyta</taxon>
        <taxon>Tracheophyta</taxon>
        <taxon>Spermatophyta</taxon>
        <taxon>Magnoliopsida</taxon>
        <taxon>eudicotyledons</taxon>
        <taxon>Gunneridae</taxon>
        <taxon>Pentapetalae</taxon>
        <taxon>asterids</taxon>
        <taxon>Ericales</taxon>
        <taxon>Ericaceae</taxon>
        <taxon>Vaccinioideae</taxon>
        <taxon>Vaccinieae</taxon>
        <taxon>Vaccinium</taxon>
    </lineage>
</organism>
<evidence type="ECO:0000313" key="1">
    <source>
        <dbReference type="EMBL" id="KAH7854594.1"/>
    </source>
</evidence>
<gene>
    <name evidence="1" type="ORF">Vadar_015732</name>
</gene>
<name>A0ACB7YN65_9ERIC</name>
<comment type="caution">
    <text evidence="1">The sequence shown here is derived from an EMBL/GenBank/DDBJ whole genome shotgun (WGS) entry which is preliminary data.</text>
</comment>
<proteinExistence type="predicted"/>
<dbReference type="EMBL" id="CM037161">
    <property type="protein sequence ID" value="KAH7854594.1"/>
    <property type="molecule type" value="Genomic_DNA"/>
</dbReference>
<dbReference type="Proteomes" id="UP000828048">
    <property type="component" value="Chromosome 11"/>
</dbReference>
<protein>
    <submittedName>
        <fullName evidence="1">Uncharacterized protein</fullName>
    </submittedName>
</protein>